<dbReference type="RefSeq" id="WP_208058269.1">
    <property type="nucleotide sequence ID" value="NZ_JAGDYP010000002.1"/>
</dbReference>
<dbReference type="InterPro" id="IPR027304">
    <property type="entry name" value="Trigger_fact/SurA_dom_sf"/>
</dbReference>
<evidence type="ECO:0000313" key="15">
    <source>
        <dbReference type="Proteomes" id="UP000681610"/>
    </source>
</evidence>
<dbReference type="InterPro" id="IPR000297">
    <property type="entry name" value="PPIase_PpiC"/>
</dbReference>
<keyword evidence="5 12" id="KW-1133">Transmembrane helix</keyword>
<protein>
    <recommendedName>
        <fullName evidence="9">Periplasmic chaperone PpiD</fullName>
    </recommendedName>
    <alternativeName>
        <fullName evidence="10">Periplasmic folding chaperone</fullName>
    </alternativeName>
</protein>
<gene>
    <name evidence="14" type="ORF">J4N46_04250</name>
</gene>
<dbReference type="EMBL" id="JAGDYP010000002">
    <property type="protein sequence ID" value="MBO1883651.1"/>
    <property type="molecule type" value="Genomic_DNA"/>
</dbReference>
<evidence type="ECO:0000256" key="1">
    <source>
        <dbReference type="ARBA" id="ARBA00004382"/>
    </source>
</evidence>
<dbReference type="InterPro" id="IPR052029">
    <property type="entry name" value="PpiD_chaperone"/>
</dbReference>
<feature type="domain" description="PpiC" evidence="13">
    <location>
        <begin position="346"/>
        <end position="453"/>
    </location>
</feature>
<keyword evidence="6 12" id="KW-0472">Membrane</keyword>
<reference evidence="14 15" key="1">
    <citation type="submission" date="2021-03" db="EMBL/GenBank/DDBJ databases">
        <title>Isolation and description of Capnocytophaga bilenii sp. nov., a novel Capnocytophaga species, isolated from a gingivitis subject.</title>
        <authorList>
            <person name="Antezack A."/>
            <person name="Monnet-Corti V."/>
            <person name="La Scola B."/>
        </authorList>
    </citation>
    <scope>NUCLEOTIDE SEQUENCE [LARGE SCALE GENOMIC DNA]</scope>
    <source>
        <strain evidence="14 15">Marseille-Q4570</strain>
    </source>
</reference>
<keyword evidence="15" id="KW-1185">Reference proteome</keyword>
<keyword evidence="7" id="KW-0143">Chaperone</keyword>
<keyword evidence="2" id="KW-1003">Cell membrane</keyword>
<comment type="subcellular location">
    <subcellularLocation>
        <location evidence="1">Cell inner membrane</location>
        <topology evidence="1">Single-pass type II membrane protein</topology>
        <orientation evidence="1">Periplasmic side</orientation>
    </subcellularLocation>
</comment>
<organism evidence="14 15">
    <name type="scientific">Capnocytophaga bilenii</name>
    <dbReference type="NCBI Taxonomy" id="2819369"/>
    <lineage>
        <taxon>Bacteria</taxon>
        <taxon>Pseudomonadati</taxon>
        <taxon>Bacteroidota</taxon>
        <taxon>Flavobacteriia</taxon>
        <taxon>Flavobacteriales</taxon>
        <taxon>Flavobacteriaceae</taxon>
        <taxon>Capnocytophaga</taxon>
    </lineage>
</organism>
<evidence type="ECO:0000256" key="3">
    <source>
        <dbReference type="ARBA" id="ARBA00022519"/>
    </source>
</evidence>
<comment type="similarity">
    <text evidence="8">Belongs to the PpiD chaperone family.</text>
</comment>
<evidence type="ECO:0000256" key="4">
    <source>
        <dbReference type="ARBA" id="ARBA00022692"/>
    </source>
</evidence>
<name>A0ABS3PWF1_9FLAO</name>
<evidence type="ECO:0000259" key="13">
    <source>
        <dbReference type="PROSITE" id="PS50198"/>
    </source>
</evidence>
<dbReference type="SUPFAM" id="SSF109998">
    <property type="entry name" value="Triger factor/SurA peptide-binding domain-like"/>
    <property type="match status" value="1"/>
</dbReference>
<dbReference type="GO" id="GO:0016853">
    <property type="term" value="F:isomerase activity"/>
    <property type="evidence" value="ECO:0007669"/>
    <property type="project" value="UniProtKB-KW"/>
</dbReference>
<dbReference type="SUPFAM" id="SSF54534">
    <property type="entry name" value="FKBP-like"/>
    <property type="match status" value="1"/>
</dbReference>
<accession>A0ABS3PWF1</accession>
<keyword evidence="4 12" id="KW-0812">Transmembrane</keyword>
<dbReference type="InterPro" id="IPR046357">
    <property type="entry name" value="PPIase_dom_sf"/>
</dbReference>
<proteinExistence type="inferred from homology"/>
<dbReference type="Gene3D" id="3.10.50.40">
    <property type="match status" value="1"/>
</dbReference>
<dbReference type="PANTHER" id="PTHR47529:SF1">
    <property type="entry name" value="PERIPLASMIC CHAPERONE PPID"/>
    <property type="match status" value="1"/>
</dbReference>
<evidence type="ECO:0000313" key="14">
    <source>
        <dbReference type="EMBL" id="MBO1883651.1"/>
    </source>
</evidence>
<dbReference type="Pfam" id="PF13616">
    <property type="entry name" value="Rotamase_3"/>
    <property type="match status" value="1"/>
</dbReference>
<evidence type="ECO:0000256" key="12">
    <source>
        <dbReference type="SAM" id="Phobius"/>
    </source>
</evidence>
<evidence type="ECO:0000256" key="10">
    <source>
        <dbReference type="ARBA" id="ARBA00042775"/>
    </source>
</evidence>
<evidence type="ECO:0000256" key="8">
    <source>
        <dbReference type="ARBA" id="ARBA00038408"/>
    </source>
</evidence>
<evidence type="ECO:0000256" key="11">
    <source>
        <dbReference type="PROSITE-ProRule" id="PRU00278"/>
    </source>
</evidence>
<evidence type="ECO:0000256" key="5">
    <source>
        <dbReference type="ARBA" id="ARBA00022989"/>
    </source>
</evidence>
<dbReference type="PANTHER" id="PTHR47529">
    <property type="entry name" value="PEPTIDYL-PROLYL CIS-TRANS ISOMERASE D"/>
    <property type="match status" value="1"/>
</dbReference>
<feature type="transmembrane region" description="Helical" evidence="12">
    <location>
        <begin position="12"/>
        <end position="31"/>
    </location>
</feature>
<keyword evidence="11" id="KW-0697">Rotamase</keyword>
<evidence type="ECO:0000256" key="6">
    <source>
        <dbReference type="ARBA" id="ARBA00023136"/>
    </source>
</evidence>
<comment type="caution">
    <text evidence="14">The sequence shown here is derived from an EMBL/GenBank/DDBJ whole genome shotgun (WGS) entry which is preliminary data.</text>
</comment>
<dbReference type="Proteomes" id="UP000681610">
    <property type="component" value="Unassembled WGS sequence"/>
</dbReference>
<dbReference type="Pfam" id="PF13623">
    <property type="entry name" value="SurA_N_2"/>
    <property type="match status" value="1"/>
</dbReference>
<evidence type="ECO:0000256" key="2">
    <source>
        <dbReference type="ARBA" id="ARBA00022475"/>
    </source>
</evidence>
<keyword evidence="3" id="KW-0997">Cell inner membrane</keyword>
<evidence type="ECO:0000256" key="9">
    <source>
        <dbReference type="ARBA" id="ARBA00040743"/>
    </source>
</evidence>
<keyword evidence="11 14" id="KW-0413">Isomerase</keyword>
<evidence type="ECO:0000256" key="7">
    <source>
        <dbReference type="ARBA" id="ARBA00023186"/>
    </source>
</evidence>
<sequence length="705" mass="77219">MAVLEKIRSKTVFLIAIIGLALFAFIISDFIGKGRFSRLQPTEIGTVNGEDVPIDAFRLQVENAIHQANGQASSIEAAKYVWEQNVQQILLNQQIEKLGLSVEKDQIISILEKTPLAKNPQFTNEYGVFDAVKFQTYLSTLKTQNPDAYSQWKIQENALIEGAKQQMYINLIRAGLGATDTEAEIAYHQEKDLADINYVALQYSSIDDKTIQVSDSEIKDYIKKHEKQFKQEAYRNIQYIVINEKPSDADLAEAKSGIEKLLQPEVVYNVKKQSNDTVPGFATTKEIKSFVDRYSDKAYDSTFVTKDKINSAYADTLFALGVGKIYGPYEEDGSIKISRMVAKEPAGAVKASHILIAYTGSQAATPNTTRSKEEAKAKAEELLAQAKAAGADFDQLARDNSEEPGAMYSAGDLGFFVKGTMVKPFETFAFSNPVGTIGLVETDFGFHVVKVTDKAEAVNIATISRKVDPSDATLSSLFSKATTFQMKASEKPKEFGSVAKASELSVLRADNLHKNDDQIIGLGANRPIVQWLYEKDTKVGDIKMFTTNGNYVVAQLVKKGEEGLSEVQDVAAFVKPILIKEKKAKILKDKAKGGSLEAIASANGATVKTATGLTMSSPIIIGEGREPRVVGTAFGLKQGAISKPIEGENAVYVIQLTSATVAPATNDYKVYAETIEKIRTERAAQSILKSLENNAKIKENISTFY</sequence>
<dbReference type="PROSITE" id="PS50198">
    <property type="entry name" value="PPIC_PPIASE_2"/>
    <property type="match status" value="1"/>
</dbReference>